<dbReference type="Pfam" id="PF00550">
    <property type="entry name" value="PP-binding"/>
    <property type="match status" value="1"/>
</dbReference>
<dbReference type="Proteomes" id="UP000663903">
    <property type="component" value="Chromosome"/>
</dbReference>
<dbReference type="InterPro" id="IPR009081">
    <property type="entry name" value="PP-bd_ACP"/>
</dbReference>
<evidence type="ECO:0000313" key="2">
    <source>
        <dbReference type="EMBL" id="QTD44118.1"/>
    </source>
</evidence>
<accession>A0A975H1R9</accession>
<dbReference type="RefSeq" id="WP_208007577.1">
    <property type="nucleotide sequence ID" value="NZ_CP071796.1"/>
</dbReference>
<dbReference type="Gene3D" id="1.10.1200.10">
    <property type="entry name" value="ACP-like"/>
    <property type="match status" value="1"/>
</dbReference>
<evidence type="ECO:0000259" key="1">
    <source>
        <dbReference type="Pfam" id="PF00550"/>
    </source>
</evidence>
<keyword evidence="3" id="KW-1185">Reference proteome</keyword>
<organism evidence="2 3">
    <name type="scientific">Ottowia testudinis</name>
    <dbReference type="NCBI Taxonomy" id="2816950"/>
    <lineage>
        <taxon>Bacteria</taxon>
        <taxon>Pseudomonadati</taxon>
        <taxon>Pseudomonadota</taxon>
        <taxon>Betaproteobacteria</taxon>
        <taxon>Burkholderiales</taxon>
        <taxon>Comamonadaceae</taxon>
        <taxon>Ottowia</taxon>
    </lineage>
</organism>
<protein>
    <recommendedName>
        <fullName evidence="1">Carrier domain-containing protein</fullName>
    </recommendedName>
</protein>
<gene>
    <name evidence="2" type="ORF">J1M35_13370</name>
</gene>
<feature type="domain" description="Carrier" evidence="1">
    <location>
        <begin position="6"/>
        <end position="72"/>
    </location>
</feature>
<dbReference type="EMBL" id="CP071796">
    <property type="protein sequence ID" value="QTD44118.1"/>
    <property type="molecule type" value="Genomic_DNA"/>
</dbReference>
<proteinExistence type="predicted"/>
<dbReference type="KEGG" id="otd:J1M35_13370"/>
<sequence length="80" mass="9060">MKMDMETLKEKLANILEVDMTSLSGSTLLSEQEQWDSFAALSVVALITEYTGKQITVKKMEDISTIDDLLRLFNDTKTEI</sequence>
<reference evidence="2" key="1">
    <citation type="submission" date="2021-03" db="EMBL/GenBank/DDBJ databases">
        <title>Ottowia sp. 27C isolated from the cloaca of a Giant Asian pond turtle (Heosemys grandis).</title>
        <authorList>
            <person name="Spergser J."/>
            <person name="Busse H.-J."/>
        </authorList>
    </citation>
    <scope>NUCLEOTIDE SEQUENCE</scope>
    <source>
        <strain evidence="2">27C</strain>
    </source>
</reference>
<dbReference type="AlphaFoldDB" id="A0A975H1R9"/>
<evidence type="ECO:0000313" key="3">
    <source>
        <dbReference type="Proteomes" id="UP000663903"/>
    </source>
</evidence>
<name>A0A975H1R9_9BURK</name>
<dbReference type="InterPro" id="IPR036736">
    <property type="entry name" value="ACP-like_sf"/>
</dbReference>
<dbReference type="SUPFAM" id="SSF47336">
    <property type="entry name" value="ACP-like"/>
    <property type="match status" value="1"/>
</dbReference>